<protein>
    <recommendedName>
        <fullName evidence="4">AAA domain-containing protein</fullName>
    </recommendedName>
</protein>
<feature type="region of interest" description="Disordered" evidence="1">
    <location>
        <begin position="406"/>
        <end position="455"/>
    </location>
</feature>
<dbReference type="Gene3D" id="3.40.50.300">
    <property type="entry name" value="P-loop containing nucleotide triphosphate hydrolases"/>
    <property type="match status" value="1"/>
</dbReference>
<comment type="caution">
    <text evidence="2">The sequence shown here is derived from an EMBL/GenBank/DDBJ whole genome shotgun (WGS) entry which is preliminary data.</text>
</comment>
<gene>
    <name evidence="2" type="ORF">GCM10009788_52530</name>
</gene>
<keyword evidence="3" id="KW-1185">Reference proteome</keyword>
<dbReference type="SUPFAM" id="SSF52540">
    <property type="entry name" value="P-loop containing nucleoside triphosphate hydrolases"/>
    <property type="match status" value="1"/>
</dbReference>
<evidence type="ECO:0000313" key="3">
    <source>
        <dbReference type="Proteomes" id="UP001500842"/>
    </source>
</evidence>
<evidence type="ECO:0000313" key="2">
    <source>
        <dbReference type="EMBL" id="GAA1543535.1"/>
    </source>
</evidence>
<proteinExistence type="predicted"/>
<dbReference type="Proteomes" id="UP001500842">
    <property type="component" value="Unassembled WGS sequence"/>
</dbReference>
<organism evidence="2 3">
    <name type="scientific">Nocardioides humi</name>
    <dbReference type="NCBI Taxonomy" id="449461"/>
    <lineage>
        <taxon>Bacteria</taxon>
        <taxon>Bacillati</taxon>
        <taxon>Actinomycetota</taxon>
        <taxon>Actinomycetes</taxon>
        <taxon>Propionibacteriales</taxon>
        <taxon>Nocardioidaceae</taxon>
        <taxon>Nocardioides</taxon>
    </lineage>
</organism>
<dbReference type="EMBL" id="BAAAOR010000040">
    <property type="protein sequence ID" value="GAA1543535.1"/>
    <property type="molecule type" value="Genomic_DNA"/>
</dbReference>
<accession>A0ABN2BLQ0</accession>
<dbReference type="InterPro" id="IPR027417">
    <property type="entry name" value="P-loop_NTPase"/>
</dbReference>
<name>A0ABN2BLQ0_9ACTN</name>
<sequence length="455" mass="50444">MVSEWHEIITKFAPHLHRLQPWEQLPAGWDDQLDEQIADMVEDRWFEHTSDFQRQVHSEARRIRVSEHARDLLAREKAAQAAEPFDLGTLGEILRRPTEPPHRVEGLIPSDASTLVVAQRKTGKTTLLLNLARCLLTGEDFLSNFTTRPVVGTVALLNYEVSAAQIARWADDVGVDRGRLLLVNLRGRRNPLPVPEDRAKLAEILRSWQVETLIVDPFGRAYTGKSQNDPGEVGSWLVSLDQFARTEVGAKDLILATHAGWDGERTRGSSALEDWADSIITLVRDKDSNNGGNNGGEERYLRAEGRDVMVEEDQLRFDPTTRLLSLAGTGNRKAANKARRVDSLVGFVVDELQGDLALSGYEIEKRWRAKGLSFQKGEANAAGRRGAELGQLLLEPGPRNALIFRLNPSPPRPPHTSPTGTSDDLPDLPIYKGRSSGDVPTTDLPEDAPLPLEAS</sequence>
<reference evidence="2 3" key="1">
    <citation type="journal article" date="2019" name="Int. J. Syst. Evol. Microbiol.">
        <title>The Global Catalogue of Microorganisms (GCM) 10K type strain sequencing project: providing services to taxonomists for standard genome sequencing and annotation.</title>
        <authorList>
            <consortium name="The Broad Institute Genomics Platform"/>
            <consortium name="The Broad Institute Genome Sequencing Center for Infectious Disease"/>
            <person name="Wu L."/>
            <person name="Ma J."/>
        </authorList>
    </citation>
    <scope>NUCLEOTIDE SEQUENCE [LARGE SCALE GENOMIC DNA]</scope>
    <source>
        <strain evidence="2 3">JCM 14942</strain>
    </source>
</reference>
<evidence type="ECO:0008006" key="4">
    <source>
        <dbReference type="Google" id="ProtNLM"/>
    </source>
</evidence>
<dbReference type="Pfam" id="PF13481">
    <property type="entry name" value="AAA_25"/>
    <property type="match status" value="1"/>
</dbReference>
<evidence type="ECO:0000256" key="1">
    <source>
        <dbReference type="SAM" id="MobiDB-lite"/>
    </source>
</evidence>